<comment type="caution">
    <text evidence="3">The sequence shown here is derived from an EMBL/GenBank/DDBJ whole genome shotgun (WGS) entry which is preliminary data.</text>
</comment>
<evidence type="ECO:0000313" key="3">
    <source>
        <dbReference type="EMBL" id="GAA4149702.1"/>
    </source>
</evidence>
<reference evidence="4" key="1">
    <citation type="journal article" date="2019" name="Int. J. Syst. Evol. Microbiol.">
        <title>The Global Catalogue of Microorganisms (GCM) 10K type strain sequencing project: providing services to taxonomists for standard genome sequencing and annotation.</title>
        <authorList>
            <consortium name="The Broad Institute Genomics Platform"/>
            <consortium name="The Broad Institute Genome Sequencing Center for Infectious Disease"/>
            <person name="Wu L."/>
            <person name="Ma J."/>
        </authorList>
    </citation>
    <scope>NUCLEOTIDE SEQUENCE [LARGE SCALE GENOMIC DNA]</scope>
    <source>
        <strain evidence="4">JCM 17316</strain>
    </source>
</reference>
<gene>
    <name evidence="3" type="ORF">GCM10022416_45300</name>
</gene>
<keyword evidence="2" id="KW-0812">Transmembrane</keyword>
<keyword evidence="2" id="KW-0472">Membrane</keyword>
<dbReference type="EMBL" id="BAABDO010000081">
    <property type="protein sequence ID" value="GAA4149702.1"/>
    <property type="molecule type" value="Genomic_DNA"/>
</dbReference>
<dbReference type="Proteomes" id="UP001500266">
    <property type="component" value="Unassembled WGS sequence"/>
</dbReference>
<evidence type="ECO:0000256" key="2">
    <source>
        <dbReference type="SAM" id="Phobius"/>
    </source>
</evidence>
<organism evidence="3 4">
    <name type="scientific">Actinomadura keratinilytica</name>
    <dbReference type="NCBI Taxonomy" id="547461"/>
    <lineage>
        <taxon>Bacteria</taxon>
        <taxon>Bacillati</taxon>
        <taxon>Actinomycetota</taxon>
        <taxon>Actinomycetes</taxon>
        <taxon>Streptosporangiales</taxon>
        <taxon>Thermomonosporaceae</taxon>
        <taxon>Actinomadura</taxon>
    </lineage>
</organism>
<dbReference type="RefSeq" id="WP_345023544.1">
    <property type="nucleotide sequence ID" value="NZ_BAABDO010000081.1"/>
</dbReference>
<feature type="transmembrane region" description="Helical" evidence="2">
    <location>
        <begin position="6"/>
        <end position="28"/>
    </location>
</feature>
<name>A0ABP7Z8H9_9ACTN</name>
<protein>
    <submittedName>
        <fullName evidence="3">Uncharacterized protein</fullName>
    </submittedName>
</protein>
<feature type="region of interest" description="Disordered" evidence="1">
    <location>
        <begin position="35"/>
        <end position="56"/>
    </location>
</feature>
<evidence type="ECO:0000256" key="1">
    <source>
        <dbReference type="SAM" id="MobiDB-lite"/>
    </source>
</evidence>
<keyword evidence="4" id="KW-1185">Reference proteome</keyword>
<sequence>MDAMTWIYLPAAASFAVFVVYGGIVMPAREIADSVRHRRRTRPQDRAAARRGRAAA</sequence>
<evidence type="ECO:0000313" key="4">
    <source>
        <dbReference type="Proteomes" id="UP001500266"/>
    </source>
</evidence>
<keyword evidence="2" id="KW-1133">Transmembrane helix</keyword>
<proteinExistence type="predicted"/>
<accession>A0ABP7Z8H9</accession>